<dbReference type="KEGG" id="nfl:COO91_09849"/>
<keyword evidence="2" id="KW-1185">Reference proteome</keyword>
<name>A0A2K8T9C3_9NOSO</name>
<protein>
    <submittedName>
        <fullName evidence="1">Uncharacterized protein</fullName>
    </submittedName>
</protein>
<evidence type="ECO:0000313" key="2">
    <source>
        <dbReference type="Proteomes" id="UP000232003"/>
    </source>
</evidence>
<geneLocation type="plasmid" evidence="2">
    <name>pnfsy06</name>
</geneLocation>
<dbReference type="Proteomes" id="UP000232003">
    <property type="component" value="Plasmid pNFSY06"/>
</dbReference>
<dbReference type="AlphaFoldDB" id="A0A2K8T9C3"/>
<gene>
    <name evidence="1" type="ORF">COO91_09849</name>
</gene>
<accession>A0A2K8T9C3</accession>
<keyword evidence="1" id="KW-0614">Plasmid</keyword>
<evidence type="ECO:0000313" key="1">
    <source>
        <dbReference type="EMBL" id="AUB43665.1"/>
    </source>
</evidence>
<proteinExistence type="predicted"/>
<organism evidence="1 2">
    <name type="scientific">Nostoc flagelliforme CCNUN1</name>
    <dbReference type="NCBI Taxonomy" id="2038116"/>
    <lineage>
        <taxon>Bacteria</taxon>
        <taxon>Bacillati</taxon>
        <taxon>Cyanobacteriota</taxon>
        <taxon>Cyanophyceae</taxon>
        <taxon>Nostocales</taxon>
        <taxon>Nostocaceae</taxon>
        <taxon>Nostoc</taxon>
    </lineage>
</organism>
<reference evidence="1 2" key="1">
    <citation type="submission" date="2017-11" db="EMBL/GenBank/DDBJ databases">
        <title>Complete genome of a free-living desiccation-tolerant cyanobacterium and its photosynthetic adaptation to extreme terrestrial habitat.</title>
        <authorList>
            <person name="Shang J."/>
        </authorList>
    </citation>
    <scope>NUCLEOTIDE SEQUENCE [LARGE SCALE GENOMIC DNA]</scope>
    <source>
        <strain evidence="1 2">CCNUN1</strain>
        <plasmid evidence="2">pnfsy06</plasmid>
    </source>
</reference>
<sequence>MWNKDYSFKSYSKVLGWLRQLSLMQFHGSDAYGGKLRRRHRA</sequence>
<dbReference type="EMBL" id="CP024791">
    <property type="protein sequence ID" value="AUB43665.1"/>
    <property type="molecule type" value="Genomic_DNA"/>
</dbReference>